<sequence length="129" mass="15004">MLCIPRFHTSILPILLYDFGATVSNYLLNQLSDKLCFPSQHLCLRSRTDVLWHFRLKTRNLQLLANNRHSSRIRPTEKSTLLAIDIVVQNTGHLLYTATGMPLLETHTPQILKIYFFLLLVFHQKLFAN</sequence>
<evidence type="ECO:0000313" key="1">
    <source>
        <dbReference type="EMBL" id="KAH1164703.1"/>
    </source>
</evidence>
<proteinExistence type="predicted"/>
<evidence type="ECO:0000313" key="2">
    <source>
        <dbReference type="Proteomes" id="UP000827986"/>
    </source>
</evidence>
<dbReference type="Proteomes" id="UP000827986">
    <property type="component" value="Unassembled WGS sequence"/>
</dbReference>
<keyword evidence="2" id="KW-1185">Reference proteome</keyword>
<accession>A0A9D3WQF0</accession>
<organism evidence="1 2">
    <name type="scientific">Mauremys mutica</name>
    <name type="common">yellowpond turtle</name>
    <dbReference type="NCBI Taxonomy" id="74926"/>
    <lineage>
        <taxon>Eukaryota</taxon>
        <taxon>Metazoa</taxon>
        <taxon>Chordata</taxon>
        <taxon>Craniata</taxon>
        <taxon>Vertebrata</taxon>
        <taxon>Euteleostomi</taxon>
        <taxon>Archelosauria</taxon>
        <taxon>Testudinata</taxon>
        <taxon>Testudines</taxon>
        <taxon>Cryptodira</taxon>
        <taxon>Durocryptodira</taxon>
        <taxon>Testudinoidea</taxon>
        <taxon>Geoemydidae</taxon>
        <taxon>Geoemydinae</taxon>
        <taxon>Mauremys</taxon>
    </lineage>
</organism>
<dbReference type="AlphaFoldDB" id="A0A9D3WQF0"/>
<gene>
    <name evidence="1" type="ORF">KIL84_008149</name>
</gene>
<protein>
    <submittedName>
        <fullName evidence="1">Uncharacterized protein</fullName>
    </submittedName>
</protein>
<dbReference type="EMBL" id="JAHDVG010000589">
    <property type="protein sequence ID" value="KAH1164703.1"/>
    <property type="molecule type" value="Genomic_DNA"/>
</dbReference>
<reference evidence="1" key="1">
    <citation type="submission" date="2021-09" db="EMBL/GenBank/DDBJ databases">
        <title>The genome of Mauremys mutica provides insights into the evolution of semi-aquatic lifestyle.</title>
        <authorList>
            <person name="Gong S."/>
            <person name="Gao Y."/>
        </authorList>
    </citation>
    <scope>NUCLEOTIDE SEQUENCE</scope>
    <source>
        <strain evidence="1">MM-2020</strain>
        <tissue evidence="1">Muscle</tissue>
    </source>
</reference>
<comment type="caution">
    <text evidence="1">The sequence shown here is derived from an EMBL/GenBank/DDBJ whole genome shotgun (WGS) entry which is preliminary data.</text>
</comment>
<name>A0A9D3WQF0_9SAUR</name>